<evidence type="ECO:0000256" key="2">
    <source>
        <dbReference type="ARBA" id="ARBA00023002"/>
    </source>
</evidence>
<dbReference type="InterPro" id="IPR036291">
    <property type="entry name" value="NAD(P)-bd_dom_sf"/>
</dbReference>
<dbReference type="GO" id="GO:0016491">
    <property type="term" value="F:oxidoreductase activity"/>
    <property type="evidence" value="ECO:0007669"/>
    <property type="project" value="UniProtKB-KW"/>
</dbReference>
<dbReference type="PANTHER" id="PTHR43669:SF4">
    <property type="entry name" value="SHORT-CHAIN DEHYDROGENASE"/>
    <property type="match status" value="1"/>
</dbReference>
<keyword evidence="4" id="KW-1185">Reference proteome</keyword>
<reference evidence="3 4" key="1">
    <citation type="submission" date="2019-10" db="EMBL/GenBank/DDBJ databases">
        <authorList>
            <person name="Palmer J.M."/>
        </authorList>
    </citation>
    <scope>NUCLEOTIDE SEQUENCE [LARGE SCALE GENOMIC DNA]</scope>
    <source>
        <strain evidence="3 4">TWF696</strain>
    </source>
</reference>
<accession>A0AAV9U734</accession>
<protein>
    <submittedName>
        <fullName evidence="3">Uncharacterized protein</fullName>
    </submittedName>
</protein>
<name>A0AAV9U734_9PEZI</name>
<evidence type="ECO:0000313" key="3">
    <source>
        <dbReference type="EMBL" id="KAK6336406.1"/>
    </source>
</evidence>
<dbReference type="EMBL" id="JAVHNQ010000011">
    <property type="protein sequence ID" value="KAK6336406.1"/>
    <property type="molecule type" value="Genomic_DNA"/>
</dbReference>
<comment type="caution">
    <text evidence="3">The sequence shown here is derived from an EMBL/GenBank/DDBJ whole genome shotgun (WGS) entry which is preliminary data.</text>
</comment>
<proteinExistence type="inferred from homology"/>
<dbReference type="AlphaFoldDB" id="A0AAV9U734"/>
<dbReference type="CDD" id="cd05233">
    <property type="entry name" value="SDR_c"/>
    <property type="match status" value="1"/>
</dbReference>
<keyword evidence="2" id="KW-0560">Oxidoreductase</keyword>
<gene>
    <name evidence="3" type="ORF">TWF696_001965</name>
</gene>
<dbReference type="Gene3D" id="3.40.50.720">
    <property type="entry name" value="NAD(P)-binding Rossmann-like Domain"/>
    <property type="match status" value="1"/>
</dbReference>
<evidence type="ECO:0000313" key="4">
    <source>
        <dbReference type="Proteomes" id="UP001375240"/>
    </source>
</evidence>
<evidence type="ECO:0000256" key="1">
    <source>
        <dbReference type="ARBA" id="ARBA00006484"/>
    </source>
</evidence>
<dbReference type="Proteomes" id="UP001375240">
    <property type="component" value="Unassembled WGS sequence"/>
</dbReference>
<dbReference type="Pfam" id="PF00106">
    <property type="entry name" value="adh_short"/>
    <property type="match status" value="1"/>
</dbReference>
<dbReference type="PANTHER" id="PTHR43669">
    <property type="entry name" value="5-KETO-D-GLUCONATE 5-REDUCTASE"/>
    <property type="match status" value="1"/>
</dbReference>
<dbReference type="SUPFAM" id="SSF51735">
    <property type="entry name" value="NAD(P)-binding Rossmann-fold domains"/>
    <property type="match status" value="1"/>
</dbReference>
<comment type="similarity">
    <text evidence="1">Belongs to the short-chain dehydrogenases/reductases (SDR) family.</text>
</comment>
<sequence length="231" mass="24562">MSAVALILGAGANVGQHAGRAFAAKGYKVILASRSAKGDTDDSNTVRIQTDLSDPDSVAKAFTTVRSQFGHPSVVVYNAASVTPNDPKNPFSIPSSAFIRSLAINTTSVFVAAQEAVVGFKELPASASKTFIYTGNCLNEAPIPTLLDLGLGKTATAHMIQLAADAFKDQGIKFYYADQRTEEGGPIYTGLGGPEHAKLYVELAEEPAQGPWQQTFTKEAGYKQFPPRTFQ</sequence>
<organism evidence="3 4">
    <name type="scientific">Orbilia brochopaga</name>
    <dbReference type="NCBI Taxonomy" id="3140254"/>
    <lineage>
        <taxon>Eukaryota</taxon>
        <taxon>Fungi</taxon>
        <taxon>Dikarya</taxon>
        <taxon>Ascomycota</taxon>
        <taxon>Pezizomycotina</taxon>
        <taxon>Orbiliomycetes</taxon>
        <taxon>Orbiliales</taxon>
        <taxon>Orbiliaceae</taxon>
        <taxon>Orbilia</taxon>
    </lineage>
</organism>
<dbReference type="InterPro" id="IPR002347">
    <property type="entry name" value="SDR_fam"/>
</dbReference>